<dbReference type="PRINTS" id="PR00038">
    <property type="entry name" value="HTHLUXR"/>
</dbReference>
<evidence type="ECO:0000256" key="3">
    <source>
        <dbReference type="ARBA" id="ARBA00023125"/>
    </source>
</evidence>
<comment type="caution">
    <text evidence="8">The sequence shown here is derived from an EMBL/GenBank/DDBJ whole genome shotgun (WGS) entry which is preliminary data.</text>
</comment>
<dbReference type="GO" id="GO:0003677">
    <property type="term" value="F:DNA binding"/>
    <property type="evidence" value="ECO:0007669"/>
    <property type="project" value="UniProtKB-KW"/>
</dbReference>
<dbReference type="PROSITE" id="PS50043">
    <property type="entry name" value="HTH_LUXR_2"/>
    <property type="match status" value="1"/>
</dbReference>
<name>A0ABQ3UVV6_9CHLR</name>
<keyword evidence="2" id="KW-0805">Transcription regulation</keyword>
<evidence type="ECO:0000313" key="8">
    <source>
        <dbReference type="EMBL" id="GHO56813.1"/>
    </source>
</evidence>
<protein>
    <submittedName>
        <fullName evidence="8">DNA-binding response regulator</fullName>
    </submittedName>
</protein>
<dbReference type="InterPro" id="IPR001789">
    <property type="entry name" value="Sig_transdc_resp-reg_receiver"/>
</dbReference>
<sequence>MSEEKIRVLIVDDQRLMREGLRIILEGAPDIELVGEAENGLSALQIAESQEPDVILMDIRMPVLDGIAATERVLQQALKRPRILLLTTFDTPELVIEGMRAGASGYLLKDCSAEELCTAIRAVARGQVLLQASSAAQLLASLQTRPAAPEVTPLSVAEQLGLTTRELEVVRLVTLGQSNTEIAATLFVSEATVKTHINHIFSKLGARNRSQAIIKARQLGLSRE</sequence>
<dbReference type="Pfam" id="PF00072">
    <property type="entry name" value="Response_reg"/>
    <property type="match status" value="1"/>
</dbReference>
<keyword evidence="9" id="KW-1185">Reference proteome</keyword>
<evidence type="ECO:0000259" key="6">
    <source>
        <dbReference type="PROSITE" id="PS50043"/>
    </source>
</evidence>
<reference evidence="8 9" key="1">
    <citation type="journal article" date="2021" name="Int. J. Syst. Evol. Microbiol.">
        <title>Reticulibacter mediterranei gen. nov., sp. nov., within the new family Reticulibacteraceae fam. nov., and Ktedonospora formicarum gen. nov., sp. nov., Ktedonobacter robiniae sp. nov., Dictyobacter formicarum sp. nov. and Dictyobacter arantiisoli sp. nov., belonging to the class Ktedonobacteria.</title>
        <authorList>
            <person name="Yabe S."/>
            <person name="Zheng Y."/>
            <person name="Wang C.M."/>
            <person name="Sakai Y."/>
            <person name="Abe K."/>
            <person name="Yokota A."/>
            <person name="Donadio S."/>
            <person name="Cavaletti L."/>
            <person name="Monciardini P."/>
        </authorList>
    </citation>
    <scope>NUCLEOTIDE SEQUENCE [LARGE SCALE GENOMIC DNA]</scope>
    <source>
        <strain evidence="8 9">SOSP1-30</strain>
    </source>
</reference>
<dbReference type="PANTHER" id="PTHR43214:SF24">
    <property type="entry name" value="TRANSCRIPTIONAL REGULATORY PROTEIN NARL-RELATED"/>
    <property type="match status" value="1"/>
</dbReference>
<gene>
    <name evidence="8" type="ORF">KSB_52880</name>
</gene>
<dbReference type="PROSITE" id="PS00622">
    <property type="entry name" value="HTH_LUXR_1"/>
    <property type="match status" value="1"/>
</dbReference>
<feature type="domain" description="Response regulatory" evidence="7">
    <location>
        <begin position="7"/>
        <end position="124"/>
    </location>
</feature>
<feature type="modified residue" description="4-aspartylphosphate" evidence="5">
    <location>
        <position position="58"/>
    </location>
</feature>
<dbReference type="PROSITE" id="PS50110">
    <property type="entry name" value="RESPONSE_REGULATORY"/>
    <property type="match status" value="1"/>
</dbReference>
<evidence type="ECO:0000256" key="5">
    <source>
        <dbReference type="PROSITE-ProRule" id="PRU00169"/>
    </source>
</evidence>
<dbReference type="Proteomes" id="UP000654345">
    <property type="component" value="Unassembled WGS sequence"/>
</dbReference>
<dbReference type="InterPro" id="IPR011006">
    <property type="entry name" value="CheY-like_superfamily"/>
</dbReference>
<dbReference type="PANTHER" id="PTHR43214">
    <property type="entry name" value="TWO-COMPONENT RESPONSE REGULATOR"/>
    <property type="match status" value="1"/>
</dbReference>
<evidence type="ECO:0000259" key="7">
    <source>
        <dbReference type="PROSITE" id="PS50110"/>
    </source>
</evidence>
<dbReference type="InterPro" id="IPR039420">
    <property type="entry name" value="WalR-like"/>
</dbReference>
<organism evidence="8 9">
    <name type="scientific">Ktedonobacter robiniae</name>
    <dbReference type="NCBI Taxonomy" id="2778365"/>
    <lineage>
        <taxon>Bacteria</taxon>
        <taxon>Bacillati</taxon>
        <taxon>Chloroflexota</taxon>
        <taxon>Ktedonobacteria</taxon>
        <taxon>Ktedonobacterales</taxon>
        <taxon>Ktedonobacteraceae</taxon>
        <taxon>Ktedonobacter</taxon>
    </lineage>
</organism>
<feature type="domain" description="HTH luxR-type" evidence="6">
    <location>
        <begin position="155"/>
        <end position="220"/>
    </location>
</feature>
<evidence type="ECO:0000256" key="1">
    <source>
        <dbReference type="ARBA" id="ARBA00022553"/>
    </source>
</evidence>
<dbReference type="RefSeq" id="WP_236038394.1">
    <property type="nucleotide sequence ID" value="NZ_BNJG01000002.1"/>
</dbReference>
<accession>A0ABQ3UVV6</accession>
<dbReference type="InterPro" id="IPR000792">
    <property type="entry name" value="Tscrpt_reg_LuxR_C"/>
</dbReference>
<dbReference type="Pfam" id="PF00196">
    <property type="entry name" value="GerE"/>
    <property type="match status" value="1"/>
</dbReference>
<keyword evidence="1 5" id="KW-0597">Phosphoprotein</keyword>
<dbReference type="SUPFAM" id="SSF52172">
    <property type="entry name" value="CheY-like"/>
    <property type="match status" value="1"/>
</dbReference>
<keyword evidence="4" id="KW-0804">Transcription</keyword>
<dbReference type="EMBL" id="BNJG01000002">
    <property type="protein sequence ID" value="GHO56813.1"/>
    <property type="molecule type" value="Genomic_DNA"/>
</dbReference>
<proteinExistence type="predicted"/>
<dbReference type="CDD" id="cd17535">
    <property type="entry name" value="REC_NarL-like"/>
    <property type="match status" value="1"/>
</dbReference>
<dbReference type="CDD" id="cd06170">
    <property type="entry name" value="LuxR_C_like"/>
    <property type="match status" value="1"/>
</dbReference>
<dbReference type="SMART" id="SM00421">
    <property type="entry name" value="HTH_LUXR"/>
    <property type="match status" value="1"/>
</dbReference>
<dbReference type="InterPro" id="IPR058245">
    <property type="entry name" value="NreC/VraR/RcsB-like_REC"/>
</dbReference>
<dbReference type="SMART" id="SM00448">
    <property type="entry name" value="REC"/>
    <property type="match status" value="1"/>
</dbReference>
<dbReference type="Gene3D" id="3.40.50.2300">
    <property type="match status" value="1"/>
</dbReference>
<evidence type="ECO:0000256" key="4">
    <source>
        <dbReference type="ARBA" id="ARBA00023163"/>
    </source>
</evidence>
<evidence type="ECO:0000256" key="2">
    <source>
        <dbReference type="ARBA" id="ARBA00023015"/>
    </source>
</evidence>
<dbReference type="InterPro" id="IPR016032">
    <property type="entry name" value="Sig_transdc_resp-reg_C-effctor"/>
</dbReference>
<evidence type="ECO:0000313" key="9">
    <source>
        <dbReference type="Proteomes" id="UP000654345"/>
    </source>
</evidence>
<dbReference type="SUPFAM" id="SSF46894">
    <property type="entry name" value="C-terminal effector domain of the bipartite response regulators"/>
    <property type="match status" value="1"/>
</dbReference>
<keyword evidence="3 8" id="KW-0238">DNA-binding</keyword>